<dbReference type="Gene3D" id="3.30.200.20">
    <property type="entry name" value="Phosphorylase Kinase, domain 1"/>
    <property type="match status" value="1"/>
</dbReference>
<dbReference type="InterPro" id="IPR020454">
    <property type="entry name" value="DAG/PE-bd"/>
</dbReference>
<accession>A0A665X478</accession>
<keyword evidence="8" id="KW-0418">Kinase</keyword>
<evidence type="ECO:0000256" key="11">
    <source>
        <dbReference type="ARBA" id="ARBA00047899"/>
    </source>
</evidence>
<evidence type="ECO:0000256" key="6">
    <source>
        <dbReference type="ARBA" id="ARBA00022723"/>
    </source>
</evidence>
<dbReference type="InterPro" id="IPR003116">
    <property type="entry name" value="RBD_dom"/>
</dbReference>
<protein>
    <recommendedName>
        <fullName evidence="2">non-specific serine/threonine protein kinase</fullName>
        <ecNumber evidence="2">2.7.11.1</ecNumber>
    </recommendedName>
</protein>
<comment type="similarity">
    <text evidence="1">Belongs to the protein kinase superfamily. TKL Ser/Thr protein kinase family. RAF subfamily.</text>
</comment>
<evidence type="ECO:0000256" key="9">
    <source>
        <dbReference type="ARBA" id="ARBA00022833"/>
    </source>
</evidence>
<dbReference type="SMART" id="SM00109">
    <property type="entry name" value="C1"/>
    <property type="match status" value="1"/>
</dbReference>
<organism evidence="18 19">
    <name type="scientific">Echeneis naucrates</name>
    <name type="common">Live sharksucker</name>
    <dbReference type="NCBI Taxonomy" id="173247"/>
    <lineage>
        <taxon>Eukaryota</taxon>
        <taxon>Metazoa</taxon>
        <taxon>Chordata</taxon>
        <taxon>Craniata</taxon>
        <taxon>Vertebrata</taxon>
        <taxon>Euteleostomi</taxon>
        <taxon>Actinopterygii</taxon>
        <taxon>Neopterygii</taxon>
        <taxon>Teleostei</taxon>
        <taxon>Neoteleostei</taxon>
        <taxon>Acanthomorphata</taxon>
        <taxon>Carangaria</taxon>
        <taxon>Carangiformes</taxon>
        <taxon>Echeneidae</taxon>
        <taxon>Echeneis</taxon>
    </lineage>
</organism>
<evidence type="ECO:0000256" key="3">
    <source>
        <dbReference type="ARBA" id="ARBA00022527"/>
    </source>
</evidence>
<dbReference type="PRINTS" id="PR00008">
    <property type="entry name" value="DAGPEDOMAIN"/>
</dbReference>
<name>A0A665X478_ECHNA</name>
<evidence type="ECO:0000259" key="17">
    <source>
        <dbReference type="PROSITE" id="PS50898"/>
    </source>
</evidence>
<evidence type="ECO:0000256" key="7">
    <source>
        <dbReference type="ARBA" id="ARBA00022741"/>
    </source>
</evidence>
<dbReference type="PROSITE" id="PS50898">
    <property type="entry name" value="RBD"/>
    <property type="match status" value="1"/>
</dbReference>
<dbReference type="GO" id="GO:0004709">
    <property type="term" value="F:MAP kinase kinase kinase activity"/>
    <property type="evidence" value="ECO:0007669"/>
    <property type="project" value="TreeGrafter"/>
</dbReference>
<dbReference type="GO" id="GO:0005886">
    <property type="term" value="C:plasma membrane"/>
    <property type="evidence" value="ECO:0007669"/>
    <property type="project" value="TreeGrafter"/>
</dbReference>
<dbReference type="Gene3D" id="1.10.510.10">
    <property type="entry name" value="Transferase(Phosphotransferase) domain 1"/>
    <property type="match status" value="1"/>
</dbReference>
<dbReference type="FunFam" id="3.30.60.20:FF:000004">
    <property type="entry name" value="B-Raf proto-oncogene serine/threonine-protein kinase"/>
    <property type="match status" value="1"/>
</dbReference>
<gene>
    <name evidence="18" type="primary">braf</name>
</gene>
<feature type="domain" description="Phorbol-ester/DAG-type" evidence="16">
    <location>
        <begin position="135"/>
        <end position="181"/>
    </location>
</feature>
<keyword evidence="3" id="KW-0723">Serine/threonine-protein kinase</keyword>
<feature type="compositionally biased region" description="Basic and acidic residues" evidence="14">
    <location>
        <begin position="214"/>
        <end position="229"/>
    </location>
</feature>
<dbReference type="InterPro" id="IPR011009">
    <property type="entry name" value="Kinase-like_dom_sf"/>
</dbReference>
<dbReference type="Ensembl" id="ENSENLT00000052329.1">
    <property type="protein sequence ID" value="ENSENLP00000051085.1"/>
    <property type="gene ID" value="ENSENLG00000020988.1"/>
</dbReference>
<dbReference type="PANTHER" id="PTHR44329">
    <property type="entry name" value="SERINE/THREONINE-PROTEIN KINASE TNNI3K-RELATED"/>
    <property type="match status" value="1"/>
</dbReference>
<evidence type="ECO:0000256" key="4">
    <source>
        <dbReference type="ARBA" id="ARBA00022553"/>
    </source>
</evidence>
<dbReference type="PROSITE" id="PS50011">
    <property type="entry name" value="PROTEIN_KINASE_DOM"/>
    <property type="match status" value="1"/>
</dbReference>
<dbReference type="SMART" id="SM00455">
    <property type="entry name" value="RBD"/>
    <property type="match status" value="1"/>
</dbReference>
<keyword evidence="4" id="KW-0597">Phosphoprotein</keyword>
<evidence type="ECO:0000313" key="18">
    <source>
        <dbReference type="Ensembl" id="ENSENLP00000051085.1"/>
    </source>
</evidence>
<keyword evidence="19" id="KW-1185">Reference proteome</keyword>
<reference evidence="18" key="1">
    <citation type="submission" date="2021-04" db="EMBL/GenBank/DDBJ databases">
        <authorList>
            <consortium name="Wellcome Sanger Institute Data Sharing"/>
        </authorList>
    </citation>
    <scope>NUCLEOTIDE SEQUENCE [LARGE SCALE GENOMIC DNA]</scope>
</reference>
<keyword evidence="10 13" id="KW-0067">ATP-binding</keyword>
<dbReference type="InterPro" id="IPR029071">
    <property type="entry name" value="Ubiquitin-like_domsf"/>
</dbReference>
<evidence type="ECO:0000256" key="14">
    <source>
        <dbReference type="SAM" id="MobiDB-lite"/>
    </source>
</evidence>
<dbReference type="GO" id="GO:0005524">
    <property type="term" value="F:ATP binding"/>
    <property type="evidence" value="ECO:0007669"/>
    <property type="project" value="UniProtKB-UniRule"/>
</dbReference>
<dbReference type="InterPro" id="IPR002219">
    <property type="entry name" value="PKC_DAG/PE"/>
</dbReference>
<reference evidence="18" key="2">
    <citation type="submission" date="2025-08" db="UniProtKB">
        <authorList>
            <consortium name="Ensembl"/>
        </authorList>
    </citation>
    <scope>IDENTIFICATION</scope>
</reference>
<dbReference type="InterPro" id="IPR008271">
    <property type="entry name" value="Ser/Thr_kinase_AS"/>
</dbReference>
<dbReference type="PANTHER" id="PTHR44329:SF240">
    <property type="entry name" value="SERINE_THREONINE-PROTEIN KINASE B-RAF"/>
    <property type="match status" value="1"/>
</dbReference>
<evidence type="ECO:0000256" key="2">
    <source>
        <dbReference type="ARBA" id="ARBA00012513"/>
    </source>
</evidence>
<dbReference type="Pfam" id="PF02196">
    <property type="entry name" value="RBD"/>
    <property type="match status" value="1"/>
</dbReference>
<dbReference type="GO" id="GO:0046872">
    <property type="term" value="F:metal ion binding"/>
    <property type="evidence" value="ECO:0007669"/>
    <property type="project" value="UniProtKB-KW"/>
</dbReference>
<evidence type="ECO:0000256" key="1">
    <source>
        <dbReference type="ARBA" id="ARBA00010507"/>
    </source>
</evidence>
<feature type="binding site" evidence="13">
    <location>
        <position position="317"/>
    </location>
    <ligand>
        <name>ATP</name>
        <dbReference type="ChEBI" id="CHEBI:30616"/>
    </ligand>
</feature>
<evidence type="ECO:0000256" key="8">
    <source>
        <dbReference type="ARBA" id="ARBA00022777"/>
    </source>
</evidence>
<dbReference type="Pfam" id="PF07714">
    <property type="entry name" value="PK_Tyr_Ser-Thr"/>
    <property type="match status" value="1"/>
</dbReference>
<dbReference type="GO" id="GO:0005829">
    <property type="term" value="C:cytosol"/>
    <property type="evidence" value="ECO:0007669"/>
    <property type="project" value="TreeGrafter"/>
</dbReference>
<dbReference type="SUPFAM" id="SSF54236">
    <property type="entry name" value="Ubiquitin-like"/>
    <property type="match status" value="1"/>
</dbReference>
<dbReference type="EC" id="2.7.11.1" evidence="2"/>
<evidence type="ECO:0000256" key="12">
    <source>
        <dbReference type="ARBA" id="ARBA00048679"/>
    </source>
</evidence>
<dbReference type="Gene3D" id="3.30.60.20">
    <property type="match status" value="1"/>
</dbReference>
<dbReference type="InterPro" id="IPR051681">
    <property type="entry name" value="Ser/Thr_Kinases-Pseudokinases"/>
</dbReference>
<dbReference type="SUPFAM" id="SSF57889">
    <property type="entry name" value="Cysteine-rich domain"/>
    <property type="match status" value="1"/>
</dbReference>
<evidence type="ECO:0000256" key="10">
    <source>
        <dbReference type="ARBA" id="ARBA00022840"/>
    </source>
</evidence>
<feature type="domain" description="RBD" evidence="17">
    <location>
        <begin position="56"/>
        <end position="128"/>
    </location>
</feature>
<dbReference type="PROSITE" id="PS00108">
    <property type="entry name" value="PROTEIN_KINASE_ST"/>
    <property type="match status" value="1"/>
</dbReference>
<feature type="region of interest" description="Disordered" evidence="14">
    <location>
        <begin position="200"/>
        <end position="234"/>
    </location>
</feature>
<dbReference type="PROSITE" id="PS50081">
    <property type="entry name" value="ZF_DAG_PE_2"/>
    <property type="match status" value="1"/>
</dbReference>
<dbReference type="Pfam" id="PF00130">
    <property type="entry name" value="C1_1"/>
    <property type="match status" value="1"/>
</dbReference>
<dbReference type="InterPro" id="IPR000719">
    <property type="entry name" value="Prot_kinase_dom"/>
</dbReference>
<dbReference type="AlphaFoldDB" id="A0A665X478"/>
<dbReference type="PROSITE" id="PS00479">
    <property type="entry name" value="ZF_DAG_PE_1"/>
    <property type="match status" value="1"/>
</dbReference>
<proteinExistence type="inferred from homology"/>
<sequence>ADILQAHFRSLYTGPSQKEVYTCDTNVLKENMFVDGTSHSDPTILLGSAVWPLLLASCVMAVSEVCCIQVPARCGMTVRDSLKKALMMRGLIPECCAVYRIQDGEKKPIGWDTDISWLTGEELHVEVLENVPLTTHNFVRKTFFTLAFCDFCRKLLFQGFRCQTCGYKFHQRCSTEVPLMCVNYDQLEFPLSRSISHATVSPSKSIPIPPSFRSSEEDHRNQFGQRDRSSSAPNVHINTIEPVNIDVKIDAGYSISSEGVCVRAHFLCLAQQKTLGRRDSSDDWEIPEGQITLGQRIGSGSFGTVFKGKWHGDVAVKMLNVTAPTPQQLQAFKNEVGVLRKTRHVNILLFMGYTTKPQLAIVTQWCEGSSLYHHLHIIETKFEMIKLIDIARQTAQGMDYLHAKSIIHRDLKSNNIFLHEDLTVKIGDFGLATVKSRWSGSHQFEQLSGSILWMAPEVIRLQDKNPYSFQSDVYAFGIVLYELMSGALPYSNINNRDQIIFMVGRGYLSPDLSKVRSNCPKAMKRLMADCLKKKREERPLFPQILASIELLARSLPKIHRSASEPSLNRAGFQTEDFSLYACASPKTPIQAGGYGESTHIRLCHTSTA</sequence>
<comment type="catalytic activity">
    <reaction evidence="12">
        <text>L-seryl-[protein] + ATP = O-phospho-L-seryl-[protein] + ADP + H(+)</text>
        <dbReference type="Rhea" id="RHEA:17989"/>
        <dbReference type="Rhea" id="RHEA-COMP:9863"/>
        <dbReference type="Rhea" id="RHEA-COMP:11604"/>
        <dbReference type="ChEBI" id="CHEBI:15378"/>
        <dbReference type="ChEBI" id="CHEBI:29999"/>
        <dbReference type="ChEBI" id="CHEBI:30616"/>
        <dbReference type="ChEBI" id="CHEBI:83421"/>
        <dbReference type="ChEBI" id="CHEBI:456216"/>
        <dbReference type="EC" id="2.7.11.1"/>
    </reaction>
</comment>
<evidence type="ECO:0000313" key="19">
    <source>
        <dbReference type="Proteomes" id="UP000472264"/>
    </source>
</evidence>
<dbReference type="FunFam" id="1.10.510.10:FF:000036">
    <property type="entry name" value="RAF proto-oncogene serine/threonine-protein kinase"/>
    <property type="match status" value="1"/>
</dbReference>
<dbReference type="SMART" id="SM00220">
    <property type="entry name" value="S_TKc"/>
    <property type="match status" value="1"/>
</dbReference>
<dbReference type="GO" id="GO:0005739">
    <property type="term" value="C:mitochondrion"/>
    <property type="evidence" value="ECO:0007669"/>
    <property type="project" value="TreeGrafter"/>
</dbReference>
<dbReference type="InterPro" id="IPR017441">
    <property type="entry name" value="Protein_kinase_ATP_BS"/>
</dbReference>
<evidence type="ECO:0000259" key="16">
    <source>
        <dbReference type="PROSITE" id="PS50081"/>
    </source>
</evidence>
<keyword evidence="5" id="KW-0808">Transferase</keyword>
<dbReference type="InterPro" id="IPR046349">
    <property type="entry name" value="C1-like_sf"/>
</dbReference>
<dbReference type="PROSITE" id="PS00107">
    <property type="entry name" value="PROTEIN_KINASE_ATP"/>
    <property type="match status" value="1"/>
</dbReference>
<dbReference type="FunFam" id="3.30.200.20:FF:000024">
    <property type="entry name" value="B-Raf proto-oncogene serine/threonine-protein kinase"/>
    <property type="match status" value="1"/>
</dbReference>
<evidence type="ECO:0000256" key="13">
    <source>
        <dbReference type="PROSITE-ProRule" id="PRU10141"/>
    </source>
</evidence>
<comment type="catalytic activity">
    <reaction evidence="11">
        <text>L-threonyl-[protein] + ATP = O-phospho-L-threonyl-[protein] + ADP + H(+)</text>
        <dbReference type="Rhea" id="RHEA:46608"/>
        <dbReference type="Rhea" id="RHEA-COMP:11060"/>
        <dbReference type="Rhea" id="RHEA-COMP:11605"/>
        <dbReference type="ChEBI" id="CHEBI:15378"/>
        <dbReference type="ChEBI" id="CHEBI:30013"/>
        <dbReference type="ChEBI" id="CHEBI:30616"/>
        <dbReference type="ChEBI" id="CHEBI:61977"/>
        <dbReference type="ChEBI" id="CHEBI:456216"/>
        <dbReference type="EC" id="2.7.11.1"/>
    </reaction>
</comment>
<evidence type="ECO:0000256" key="5">
    <source>
        <dbReference type="ARBA" id="ARBA00022679"/>
    </source>
</evidence>
<dbReference type="FunFam" id="3.10.20.90:FF:000015">
    <property type="entry name" value="B-Raf proto-oncogene serine/threonine-protein kinase"/>
    <property type="match status" value="1"/>
</dbReference>
<dbReference type="InterPro" id="IPR001245">
    <property type="entry name" value="Ser-Thr/Tyr_kinase_cat_dom"/>
</dbReference>
<keyword evidence="7 13" id="KW-0547">Nucleotide-binding</keyword>
<dbReference type="Gene3D" id="3.10.20.90">
    <property type="entry name" value="Phosphatidylinositol 3-kinase Catalytic Subunit, Chain A, domain 1"/>
    <property type="match status" value="1"/>
</dbReference>
<feature type="domain" description="Protein kinase" evidence="15">
    <location>
        <begin position="291"/>
        <end position="551"/>
    </location>
</feature>
<keyword evidence="6" id="KW-0479">Metal-binding</keyword>
<dbReference type="CDD" id="cd14151">
    <property type="entry name" value="STKc_B-Raf"/>
    <property type="match status" value="1"/>
</dbReference>
<evidence type="ECO:0000259" key="15">
    <source>
        <dbReference type="PROSITE" id="PS50011"/>
    </source>
</evidence>
<dbReference type="SUPFAM" id="SSF56112">
    <property type="entry name" value="Protein kinase-like (PK-like)"/>
    <property type="match status" value="1"/>
</dbReference>
<reference evidence="18" key="3">
    <citation type="submission" date="2025-09" db="UniProtKB">
        <authorList>
            <consortium name="Ensembl"/>
        </authorList>
    </citation>
    <scope>IDENTIFICATION</scope>
</reference>
<dbReference type="Proteomes" id="UP000472264">
    <property type="component" value="Chromosome 23"/>
</dbReference>
<keyword evidence="9" id="KW-0862">Zinc</keyword>